<dbReference type="InterPro" id="IPR032026">
    <property type="entry name" value="Ad_Cy_reg"/>
</dbReference>
<dbReference type="PROSITE" id="PS50125">
    <property type="entry name" value="GUANYLATE_CYCLASE_2"/>
    <property type="match status" value="1"/>
</dbReference>
<evidence type="ECO:0000313" key="4">
    <source>
        <dbReference type="Proteomes" id="UP000199147"/>
    </source>
</evidence>
<dbReference type="EMBL" id="CWKH01000003">
    <property type="protein sequence ID" value="CRZ18099.1"/>
    <property type="molecule type" value="Genomic_DNA"/>
</dbReference>
<dbReference type="STRING" id="146018.BN2156_05000"/>
<dbReference type="GO" id="GO:0006171">
    <property type="term" value="P:cAMP biosynthetic process"/>
    <property type="evidence" value="ECO:0007669"/>
    <property type="project" value="TreeGrafter"/>
</dbReference>
<dbReference type="GO" id="GO:0035556">
    <property type="term" value="P:intracellular signal transduction"/>
    <property type="evidence" value="ECO:0007669"/>
    <property type="project" value="InterPro"/>
</dbReference>
<dbReference type="PANTHER" id="PTHR43081">
    <property type="entry name" value="ADENYLATE CYCLASE, TERMINAL-DIFFERENTIATION SPECIFIC-RELATED"/>
    <property type="match status" value="1"/>
</dbReference>
<evidence type="ECO:0000259" key="2">
    <source>
        <dbReference type="PROSITE" id="PS50125"/>
    </source>
</evidence>
<comment type="similarity">
    <text evidence="1">Belongs to the adenylyl cyclase class-3 family.</text>
</comment>
<feature type="domain" description="Guanylate cyclase" evidence="2">
    <location>
        <begin position="217"/>
        <end position="325"/>
    </location>
</feature>
<sequence>MRCVDYLDLMTADPTLLDGLDGEAGAQRAELVEWLLSRGITADQIRQAVTPMLLASRRVAGDDGTYVSTREISEQTGLDVALVQRLQRAMGLATVEDPDAAVLLRADAEAVGFAERFMELGIEPDQIVLITRVLSEGLGRAAEVMRYAALAAVLTPGATELETAKASEALVAEAAPLIGPMIRDMLFVQLRHAMETEAVNASERAEGVPLPGARVVTIAFADIVGFTRLGEVVQPEDLERLANRLAEAAREVSVGPVRLIKTIGDAVMLVSTDPAALLDAALRLVATTETDEDFPRLRVGLATGPAVSRAGDWFGSSVNLASRVTGAARPGTVLVAESTRTAITEARGENRFAWSFAGARHLKGVKSDVKLFRARPAQ</sequence>
<proteinExistence type="inferred from homology"/>
<dbReference type="Pfam" id="PF16701">
    <property type="entry name" value="Ad_Cy_reg"/>
    <property type="match status" value="1"/>
</dbReference>
<dbReference type="PANTHER" id="PTHR43081:SF19">
    <property type="entry name" value="PH-SENSITIVE ADENYLATE CYCLASE RV1264"/>
    <property type="match status" value="1"/>
</dbReference>
<reference evidence="4" key="1">
    <citation type="submission" date="2015-07" db="EMBL/GenBank/DDBJ databases">
        <authorList>
            <person name="Urmite Genomes"/>
        </authorList>
    </citation>
    <scope>NUCLEOTIDE SEQUENCE [LARGE SCALE GENOMIC DNA]</scope>
    <source>
        <strain evidence="4">type strain: ATCC 49404</strain>
    </source>
</reference>
<dbReference type="SUPFAM" id="SSF55073">
    <property type="entry name" value="Nucleotide cyclase"/>
    <property type="match status" value="1"/>
</dbReference>
<gene>
    <name evidence="3" type="ORF">BN2156_05000</name>
</gene>
<dbReference type="InterPro" id="IPR050697">
    <property type="entry name" value="Adenylyl/Guanylyl_Cyclase_3/4"/>
</dbReference>
<dbReference type="Gene3D" id="3.30.70.1230">
    <property type="entry name" value="Nucleotide cyclase"/>
    <property type="match status" value="1"/>
</dbReference>
<name>A0A0H5S9U1_9MYCO</name>
<organism evidence="3 4">
    <name type="scientific">Mycolicibacterium neworleansense</name>
    <dbReference type="NCBI Taxonomy" id="146018"/>
    <lineage>
        <taxon>Bacteria</taxon>
        <taxon>Bacillati</taxon>
        <taxon>Actinomycetota</taxon>
        <taxon>Actinomycetes</taxon>
        <taxon>Mycobacteriales</taxon>
        <taxon>Mycobacteriaceae</taxon>
        <taxon>Mycolicibacterium</taxon>
    </lineage>
</organism>
<evidence type="ECO:0000256" key="1">
    <source>
        <dbReference type="ARBA" id="ARBA00005381"/>
    </source>
</evidence>
<accession>A0A0H5S9U1</accession>
<dbReference type="Proteomes" id="UP000199147">
    <property type="component" value="Unassembled WGS sequence"/>
</dbReference>
<dbReference type="SMART" id="SM00044">
    <property type="entry name" value="CYCc"/>
    <property type="match status" value="1"/>
</dbReference>
<protein>
    <submittedName>
        <fullName evidence="3">Adenylate and guanylate cyclase catalytic domain-containing protein</fullName>
    </submittedName>
</protein>
<dbReference type="AlphaFoldDB" id="A0A0H5S9U1"/>
<dbReference type="InterPro" id="IPR029787">
    <property type="entry name" value="Nucleotide_cyclase"/>
</dbReference>
<keyword evidence="4" id="KW-1185">Reference proteome</keyword>
<dbReference type="Pfam" id="PF00211">
    <property type="entry name" value="Guanylate_cyc"/>
    <property type="match status" value="1"/>
</dbReference>
<dbReference type="CDD" id="cd07302">
    <property type="entry name" value="CHD"/>
    <property type="match status" value="1"/>
</dbReference>
<dbReference type="GO" id="GO:0004016">
    <property type="term" value="F:adenylate cyclase activity"/>
    <property type="evidence" value="ECO:0007669"/>
    <property type="project" value="UniProtKB-ARBA"/>
</dbReference>
<evidence type="ECO:0000313" key="3">
    <source>
        <dbReference type="EMBL" id="CRZ18099.1"/>
    </source>
</evidence>
<dbReference type="InterPro" id="IPR001054">
    <property type="entry name" value="A/G_cyclase"/>
</dbReference>